<evidence type="ECO:0000256" key="2">
    <source>
        <dbReference type="ARBA" id="ARBA00005982"/>
    </source>
</evidence>
<dbReference type="PANTHER" id="PTHR11654">
    <property type="entry name" value="OLIGOPEPTIDE TRANSPORTER-RELATED"/>
    <property type="match status" value="1"/>
</dbReference>
<comment type="caution">
    <text evidence="8">The sequence shown here is derived from an EMBL/GenBank/DDBJ whole genome shotgun (WGS) entry which is preliminary data.</text>
</comment>
<comment type="similarity">
    <text evidence="2 6">Belongs to the major facilitator superfamily. Proton-dependent oligopeptide transporter (POT/PTR) (TC 2.A.17) family.</text>
</comment>
<dbReference type="GO" id="GO:0022857">
    <property type="term" value="F:transmembrane transporter activity"/>
    <property type="evidence" value="ECO:0007669"/>
    <property type="project" value="InterPro"/>
</dbReference>
<evidence type="ECO:0000313" key="9">
    <source>
        <dbReference type="Proteomes" id="UP000320333"/>
    </source>
</evidence>
<dbReference type="OrthoDB" id="8904098at2759"/>
<accession>A0A507E9D7</accession>
<keyword evidence="4 7" id="KW-1133">Transmembrane helix</keyword>
<evidence type="ECO:0000256" key="4">
    <source>
        <dbReference type="ARBA" id="ARBA00022989"/>
    </source>
</evidence>
<sequence>MTDDKKNAEELAPHHEDLDLMNLSEDQIRIMKLEAEINKERDAILRANPDKLPVAVWFIIPNELGERFCFYGITPILKNFLKYQLGFNITADANSMKDIFMGLCYFTPILGAIISDSFLDKFKTIVSLSSIYILGLIVLTITSWPTVMGVATTQLSRTGPLMGLLLIAIGTGGIKPCVSAHGGDQFLSIQKYGLQAFYNYFYMAINVGALISSTVSPMIASNEYFPYPLAPGQNLTQYFAPKGLKPPLGNGYPYSFLMLTCFMIAAMAIFVAGFKVYRIVPPAGKFILFDHIKTGIAYAGNRLKMKREDAYRATSDTHTEGMVIEMLDLIKVIGAIWPAPVFWMVFGQNSGVWQDMGEQMVVPFGLDQKSFFGTETLNNFWNPFFIVVFAPILANYVYPVIDKKYGEKVFGLQQRMVTGQVIASIAFVVSALIQRWVNNSCAPGEDKDTCTSTVSILWEILLYAIITLAECFFSISGLNFTYIEVGKRTKSSCAALWLLTSGIGSFMSSAFLKATMSADQTAVADGLKKYSEITWNRENFLWLLAGCCFGSAVIQFFISRRYVPKAQRPASNL</sequence>
<keyword evidence="9" id="KW-1185">Reference proteome</keyword>
<feature type="transmembrane region" description="Helical" evidence="7">
    <location>
        <begin position="494"/>
        <end position="512"/>
    </location>
</feature>
<feature type="transmembrane region" description="Helical" evidence="7">
    <location>
        <begin position="419"/>
        <end position="437"/>
    </location>
</feature>
<protein>
    <recommendedName>
        <fullName evidence="10">Major facilitator superfamily (MFS) profile domain-containing protein</fullName>
    </recommendedName>
</protein>
<name>A0A507E9D7_9FUNG</name>
<evidence type="ECO:0000256" key="3">
    <source>
        <dbReference type="ARBA" id="ARBA00022692"/>
    </source>
</evidence>
<feature type="transmembrane region" description="Helical" evidence="7">
    <location>
        <begin position="457"/>
        <end position="482"/>
    </location>
</feature>
<proteinExistence type="inferred from homology"/>
<feature type="transmembrane region" description="Helical" evidence="7">
    <location>
        <begin position="540"/>
        <end position="558"/>
    </location>
</feature>
<organism evidence="8 9">
    <name type="scientific">Chytriomyces confervae</name>
    <dbReference type="NCBI Taxonomy" id="246404"/>
    <lineage>
        <taxon>Eukaryota</taxon>
        <taxon>Fungi</taxon>
        <taxon>Fungi incertae sedis</taxon>
        <taxon>Chytridiomycota</taxon>
        <taxon>Chytridiomycota incertae sedis</taxon>
        <taxon>Chytridiomycetes</taxon>
        <taxon>Chytridiales</taxon>
        <taxon>Chytriomycetaceae</taxon>
        <taxon>Chytriomyces</taxon>
    </lineage>
</organism>
<dbReference type="InterPro" id="IPR018456">
    <property type="entry name" value="PTR2_symporter_CS"/>
</dbReference>
<feature type="transmembrane region" description="Helical" evidence="7">
    <location>
        <begin position="158"/>
        <end position="178"/>
    </location>
</feature>
<dbReference type="AlphaFoldDB" id="A0A507E9D7"/>
<feature type="transmembrane region" description="Helical" evidence="7">
    <location>
        <begin position="131"/>
        <end position="152"/>
    </location>
</feature>
<keyword evidence="6" id="KW-0813">Transport</keyword>
<feature type="transmembrane region" description="Helical" evidence="7">
    <location>
        <begin position="380"/>
        <end position="398"/>
    </location>
</feature>
<keyword evidence="3 6" id="KW-0812">Transmembrane</keyword>
<evidence type="ECO:0000313" key="8">
    <source>
        <dbReference type="EMBL" id="TPX60351.1"/>
    </source>
</evidence>
<comment type="subcellular location">
    <subcellularLocation>
        <location evidence="1 6">Membrane</location>
        <topology evidence="1 6">Multi-pass membrane protein</topology>
    </subcellularLocation>
</comment>
<evidence type="ECO:0000256" key="1">
    <source>
        <dbReference type="ARBA" id="ARBA00004141"/>
    </source>
</evidence>
<gene>
    <name evidence="8" type="ORF">CcCBS67573_g09006</name>
</gene>
<dbReference type="GO" id="GO:0006857">
    <property type="term" value="P:oligopeptide transport"/>
    <property type="evidence" value="ECO:0007669"/>
    <property type="project" value="InterPro"/>
</dbReference>
<evidence type="ECO:0008006" key="10">
    <source>
        <dbReference type="Google" id="ProtNLM"/>
    </source>
</evidence>
<evidence type="ECO:0000256" key="7">
    <source>
        <dbReference type="SAM" id="Phobius"/>
    </source>
</evidence>
<feature type="transmembrane region" description="Helical" evidence="7">
    <location>
        <begin position="254"/>
        <end position="277"/>
    </location>
</feature>
<keyword evidence="5 7" id="KW-0472">Membrane</keyword>
<feature type="transmembrane region" description="Helical" evidence="7">
    <location>
        <begin position="199"/>
        <end position="220"/>
    </location>
</feature>
<dbReference type="Proteomes" id="UP000320333">
    <property type="component" value="Unassembled WGS sequence"/>
</dbReference>
<evidence type="ECO:0000256" key="5">
    <source>
        <dbReference type="ARBA" id="ARBA00023136"/>
    </source>
</evidence>
<dbReference type="Pfam" id="PF00854">
    <property type="entry name" value="PTR2"/>
    <property type="match status" value="1"/>
</dbReference>
<dbReference type="Gene3D" id="1.20.1250.20">
    <property type="entry name" value="MFS general substrate transporter like domains"/>
    <property type="match status" value="1"/>
</dbReference>
<evidence type="ECO:0000256" key="6">
    <source>
        <dbReference type="RuleBase" id="RU003755"/>
    </source>
</evidence>
<reference evidence="8 9" key="1">
    <citation type="journal article" date="2019" name="Sci. Rep.">
        <title>Comparative genomics of chytrid fungi reveal insights into the obligate biotrophic and pathogenic lifestyle of Synchytrium endobioticum.</title>
        <authorList>
            <person name="van de Vossenberg B.T.L.H."/>
            <person name="Warris S."/>
            <person name="Nguyen H.D.T."/>
            <person name="van Gent-Pelzer M.P.E."/>
            <person name="Joly D.L."/>
            <person name="van de Geest H.C."/>
            <person name="Bonants P.J.M."/>
            <person name="Smith D.S."/>
            <person name="Levesque C.A."/>
            <person name="van der Lee T.A.J."/>
        </authorList>
    </citation>
    <scope>NUCLEOTIDE SEQUENCE [LARGE SCALE GENOMIC DNA]</scope>
    <source>
        <strain evidence="8 9">CBS 675.73</strain>
    </source>
</reference>
<dbReference type="GO" id="GO:0016020">
    <property type="term" value="C:membrane"/>
    <property type="evidence" value="ECO:0007669"/>
    <property type="project" value="UniProtKB-SubCell"/>
</dbReference>
<dbReference type="SUPFAM" id="SSF103473">
    <property type="entry name" value="MFS general substrate transporter"/>
    <property type="match status" value="1"/>
</dbReference>
<dbReference type="InterPro" id="IPR000109">
    <property type="entry name" value="POT_fam"/>
</dbReference>
<dbReference type="EMBL" id="QEAP01000691">
    <property type="protein sequence ID" value="TPX60351.1"/>
    <property type="molecule type" value="Genomic_DNA"/>
</dbReference>
<dbReference type="InterPro" id="IPR036259">
    <property type="entry name" value="MFS_trans_sf"/>
</dbReference>
<dbReference type="PROSITE" id="PS01023">
    <property type="entry name" value="PTR2_2"/>
    <property type="match status" value="1"/>
</dbReference>